<dbReference type="RefSeq" id="WP_009885749.1">
    <property type="nucleotide sequence ID" value="NC_018497.1"/>
</dbReference>
<dbReference type="EMBL" id="CP003772">
    <property type="protein sequence ID" value="AFQ04030.1"/>
    <property type="molecule type" value="Genomic_DNA"/>
</dbReference>
<evidence type="ECO:0000256" key="1">
    <source>
        <dbReference type="ARBA" id="ARBA00006640"/>
    </source>
</evidence>
<dbReference type="GO" id="GO:0006412">
    <property type="term" value="P:translation"/>
    <property type="evidence" value="ECO:0007669"/>
    <property type="project" value="UniProtKB-UniRule"/>
</dbReference>
<evidence type="ECO:0000256" key="5">
    <source>
        <dbReference type="HAMAP-Rule" id="MF_00358"/>
    </source>
</evidence>
<reference evidence="6 7" key="1">
    <citation type="journal article" date="2012" name="J. Bacteriol.">
        <title>Draft Genome Sequences of Four Axenic Mycoplasma genitalium Strains Isolated from Denmark, Japan, and Australia.</title>
        <authorList>
            <person name="McGowin C.L."/>
            <person name="Ma L."/>
            <person name="Jensen J.S."/>
            <person name="Mancuso M.M."/>
            <person name="Hamasuna R."/>
            <person name="Adegboye D."/>
            <person name="Martin D.H."/>
        </authorList>
    </citation>
    <scope>NUCLEOTIDE SEQUENCE [LARGE SCALE GENOMIC DNA]</scope>
    <source>
        <strain evidence="6 7">M6320</strain>
    </source>
</reference>
<evidence type="ECO:0000256" key="2">
    <source>
        <dbReference type="ARBA" id="ARBA00022980"/>
    </source>
</evidence>
<evidence type="ECO:0000313" key="6">
    <source>
        <dbReference type="EMBL" id="AFQ04030.1"/>
    </source>
</evidence>
<dbReference type="SMR" id="A0ABC7ZIT0"/>
<gene>
    <name evidence="5 6" type="primary">rpsU</name>
    <name evidence="6" type="ORF">CM1_01250</name>
</gene>
<comment type="similarity">
    <text evidence="1 5">Belongs to the bacterial ribosomal protein bS21 family.</text>
</comment>
<evidence type="ECO:0000313" key="7">
    <source>
        <dbReference type="Proteomes" id="UP000005254"/>
    </source>
</evidence>
<evidence type="ECO:0000256" key="3">
    <source>
        <dbReference type="ARBA" id="ARBA00023274"/>
    </source>
</evidence>
<protein>
    <recommendedName>
        <fullName evidence="4 5">Small ribosomal subunit protein bS21</fullName>
    </recommendedName>
</protein>
<dbReference type="NCBIfam" id="TIGR00030">
    <property type="entry name" value="S21p"/>
    <property type="match status" value="1"/>
</dbReference>
<accession>A0ABC7ZIT0</accession>
<dbReference type="HAMAP" id="MF_00358">
    <property type="entry name" value="Ribosomal_bS21"/>
    <property type="match status" value="1"/>
</dbReference>
<dbReference type="InterPro" id="IPR001911">
    <property type="entry name" value="Ribosomal_bS21"/>
</dbReference>
<organism evidence="6 7">
    <name type="scientific">Mycoplasmoides genitalium M6320</name>
    <dbReference type="NCBI Taxonomy" id="662945"/>
    <lineage>
        <taxon>Bacteria</taxon>
        <taxon>Bacillati</taxon>
        <taxon>Mycoplasmatota</taxon>
        <taxon>Mycoplasmoidales</taxon>
        <taxon>Mycoplasmoidaceae</taxon>
        <taxon>Mycoplasmoides</taxon>
    </lineage>
</organism>
<dbReference type="GeneID" id="99647053"/>
<proteinExistence type="inferred from homology"/>
<evidence type="ECO:0000256" key="4">
    <source>
        <dbReference type="ARBA" id="ARBA00035135"/>
    </source>
</evidence>
<dbReference type="GO" id="GO:0005840">
    <property type="term" value="C:ribosome"/>
    <property type="evidence" value="ECO:0007669"/>
    <property type="project" value="UniProtKB-KW"/>
</dbReference>
<keyword evidence="2 5" id="KW-0689">Ribosomal protein</keyword>
<dbReference type="GO" id="GO:1990904">
    <property type="term" value="C:ribonucleoprotein complex"/>
    <property type="evidence" value="ECO:0007669"/>
    <property type="project" value="UniProtKB-KW"/>
</dbReference>
<name>A0ABC7ZIT0_MYCGT</name>
<dbReference type="KEGG" id="mgx:CM1_01250"/>
<dbReference type="Proteomes" id="UP000005254">
    <property type="component" value="Chromosome"/>
</dbReference>
<sequence>MPKIEVKNDDLELALKKFKRISLEVRRLAQRHEYHLRKGMRLREKQKIAQKKRRKFRSLASH</sequence>
<keyword evidence="3 5" id="KW-0687">Ribonucleoprotein</keyword>
<dbReference type="AlphaFoldDB" id="A0ABC7ZIT0"/>